<dbReference type="EC" id="2.7.7.56" evidence="6"/>
<keyword evidence="4 6" id="KW-0819">tRNA processing</keyword>
<keyword evidence="6 9" id="KW-0808">Transferase</keyword>
<evidence type="ECO:0000256" key="2">
    <source>
        <dbReference type="ARBA" id="ARBA00022552"/>
    </source>
</evidence>
<accession>A0AAE4ZBB9</accession>
<dbReference type="InterPro" id="IPR050080">
    <property type="entry name" value="RNase_PH"/>
</dbReference>
<dbReference type="Pfam" id="PF01138">
    <property type="entry name" value="RNase_PH"/>
    <property type="match status" value="1"/>
</dbReference>
<evidence type="ECO:0000256" key="3">
    <source>
        <dbReference type="ARBA" id="ARBA00022555"/>
    </source>
</evidence>
<dbReference type="Pfam" id="PF03725">
    <property type="entry name" value="RNase_PH_C"/>
    <property type="match status" value="1"/>
</dbReference>
<gene>
    <name evidence="6" type="primary">rph</name>
    <name evidence="9" type="ORF">GWO12_11630</name>
</gene>
<sequence>MSARRSSRKPDALRPVKLKLGAAPQAEGSCLIATGATRVLCAATVEAGVPPWREGIGGWVTAEYAMLPRATSQRTPRERRGARARTQEIQRLVGRALRAATDLTALGEHTVIVDCDVLSADAGTRTASITGGCLALWQALAGLVGEGELAVNPLRQLVAAVSVGIVDGEPRLDLDYEEDLAADVDMNVAALEDGRLVEVQGTAEGTAFSRVELDELLDLALVGTRRLFALQREVIEAES</sequence>
<dbReference type="Proteomes" id="UP000702544">
    <property type="component" value="Unassembled WGS sequence"/>
</dbReference>
<proteinExistence type="inferred from homology"/>
<keyword evidence="3 6" id="KW-0820">tRNA-binding</keyword>
<evidence type="ECO:0000256" key="5">
    <source>
        <dbReference type="ARBA" id="ARBA00022884"/>
    </source>
</evidence>
<reference evidence="9 10" key="1">
    <citation type="submission" date="2020-01" db="EMBL/GenBank/DDBJ databases">
        <title>Genomes assembled from Gulf of Kutch pelagic sediment metagenomes.</title>
        <authorList>
            <person name="Chandrashekar M."/>
            <person name="Mahajan M.S."/>
            <person name="Dave K.J."/>
            <person name="Vatsa P."/>
            <person name="Nathani N.M."/>
        </authorList>
    </citation>
    <scope>NUCLEOTIDE SEQUENCE [LARGE SCALE GENOMIC DNA]</scope>
    <source>
        <strain evidence="9">KS3-K002</strain>
    </source>
</reference>
<dbReference type="NCBIfam" id="TIGR01966">
    <property type="entry name" value="RNasePH"/>
    <property type="match status" value="1"/>
</dbReference>
<organism evidence="9 10">
    <name type="scientific">Candidatus Kutchimonas denitrificans</name>
    <dbReference type="NCBI Taxonomy" id="3056748"/>
    <lineage>
        <taxon>Bacteria</taxon>
        <taxon>Pseudomonadati</taxon>
        <taxon>Gemmatimonadota</taxon>
        <taxon>Gemmatimonadia</taxon>
        <taxon>Candidatus Palauibacterales</taxon>
        <taxon>Candidatus Palauibacteraceae</taxon>
        <taxon>Candidatus Kutchimonas</taxon>
    </lineage>
</organism>
<protein>
    <recommendedName>
        <fullName evidence="6">Ribonuclease PH</fullName>
        <shortName evidence="6">RNase PH</shortName>
        <ecNumber evidence="6">2.7.7.56</ecNumber>
    </recommendedName>
    <alternativeName>
        <fullName evidence="6">tRNA nucleotidyltransferase</fullName>
    </alternativeName>
</protein>
<dbReference type="InterPro" id="IPR036345">
    <property type="entry name" value="ExoRNase_PH_dom2_sf"/>
</dbReference>
<comment type="function">
    <text evidence="6">Phosphorolytic 3'-5' exoribonuclease that plays an important role in tRNA 3'-end maturation. Removes nucleotide residues following the 3'-CCA terminus of tRNAs; can also add nucleotides to the ends of RNA molecules by using nucleoside diphosphates as substrates, but this may not be physiologically important. Probably plays a role in initiation of 16S rRNA degradation (leading to ribosome degradation) during starvation.</text>
</comment>
<keyword evidence="6 9" id="KW-0548">Nucleotidyltransferase</keyword>
<evidence type="ECO:0000259" key="7">
    <source>
        <dbReference type="Pfam" id="PF01138"/>
    </source>
</evidence>
<keyword evidence="2 6" id="KW-0698">rRNA processing</keyword>
<feature type="binding site" evidence="6">
    <location>
        <position position="85"/>
    </location>
    <ligand>
        <name>phosphate</name>
        <dbReference type="ChEBI" id="CHEBI:43474"/>
        <note>substrate</note>
    </ligand>
</feature>
<evidence type="ECO:0000256" key="6">
    <source>
        <dbReference type="HAMAP-Rule" id="MF_00564"/>
    </source>
</evidence>
<dbReference type="PANTHER" id="PTHR11953:SF0">
    <property type="entry name" value="EXOSOME COMPLEX COMPONENT RRP41"/>
    <property type="match status" value="1"/>
</dbReference>
<dbReference type="InterPro" id="IPR002381">
    <property type="entry name" value="RNase_PH_bac-type"/>
</dbReference>
<evidence type="ECO:0000256" key="1">
    <source>
        <dbReference type="ARBA" id="ARBA00006678"/>
    </source>
</evidence>
<dbReference type="GO" id="GO:0031125">
    <property type="term" value="P:rRNA 3'-end processing"/>
    <property type="evidence" value="ECO:0007669"/>
    <property type="project" value="UniProtKB-ARBA"/>
</dbReference>
<dbReference type="InterPro" id="IPR020568">
    <property type="entry name" value="Ribosomal_Su5_D2-typ_SF"/>
</dbReference>
<dbReference type="FunFam" id="3.30.230.70:FF:000003">
    <property type="entry name" value="Ribonuclease PH"/>
    <property type="match status" value="1"/>
</dbReference>
<comment type="subunit">
    <text evidence="6">Homohexameric ring arranged as a trimer of dimers.</text>
</comment>
<comment type="similarity">
    <text evidence="1 6">Belongs to the RNase PH family.</text>
</comment>
<feature type="domain" description="Exoribonuclease phosphorolytic" evidence="7">
    <location>
        <begin position="13"/>
        <end position="138"/>
    </location>
</feature>
<evidence type="ECO:0000313" key="9">
    <source>
        <dbReference type="EMBL" id="NIR75741.1"/>
    </source>
</evidence>
<dbReference type="SUPFAM" id="SSF54211">
    <property type="entry name" value="Ribosomal protein S5 domain 2-like"/>
    <property type="match status" value="1"/>
</dbReference>
<dbReference type="PANTHER" id="PTHR11953">
    <property type="entry name" value="EXOSOME COMPLEX COMPONENT"/>
    <property type="match status" value="1"/>
</dbReference>
<dbReference type="GO" id="GO:0009022">
    <property type="term" value="F:tRNA nucleotidyltransferase activity"/>
    <property type="evidence" value="ECO:0007669"/>
    <property type="project" value="UniProtKB-UniRule"/>
</dbReference>
<name>A0AAE4ZBB9_9BACT</name>
<comment type="caution">
    <text evidence="9">The sequence shown here is derived from an EMBL/GenBank/DDBJ whole genome shotgun (WGS) entry which is preliminary data.</text>
</comment>
<evidence type="ECO:0000259" key="8">
    <source>
        <dbReference type="Pfam" id="PF03725"/>
    </source>
</evidence>
<evidence type="ECO:0000256" key="4">
    <source>
        <dbReference type="ARBA" id="ARBA00022694"/>
    </source>
</evidence>
<dbReference type="HAMAP" id="MF_00564">
    <property type="entry name" value="RNase_PH"/>
    <property type="match status" value="1"/>
</dbReference>
<dbReference type="GO" id="GO:0016075">
    <property type="term" value="P:rRNA catabolic process"/>
    <property type="evidence" value="ECO:0007669"/>
    <property type="project" value="UniProtKB-UniRule"/>
</dbReference>
<dbReference type="InterPro" id="IPR001247">
    <property type="entry name" value="ExoRNase_PH_dom1"/>
</dbReference>
<dbReference type="GO" id="GO:0000175">
    <property type="term" value="F:3'-5'-RNA exonuclease activity"/>
    <property type="evidence" value="ECO:0007669"/>
    <property type="project" value="UniProtKB-UniRule"/>
</dbReference>
<evidence type="ECO:0000313" key="10">
    <source>
        <dbReference type="Proteomes" id="UP000702544"/>
    </source>
</evidence>
<dbReference type="GO" id="GO:0000049">
    <property type="term" value="F:tRNA binding"/>
    <property type="evidence" value="ECO:0007669"/>
    <property type="project" value="UniProtKB-UniRule"/>
</dbReference>
<keyword evidence="5" id="KW-0694">RNA-binding</keyword>
<feature type="domain" description="Exoribonuclease phosphorolytic" evidence="8">
    <location>
        <begin position="157"/>
        <end position="221"/>
    </location>
</feature>
<dbReference type="InterPro" id="IPR015847">
    <property type="entry name" value="ExoRNase_PH_dom2"/>
</dbReference>
<feature type="binding site" evidence="6">
    <location>
        <begin position="123"/>
        <end position="125"/>
    </location>
    <ligand>
        <name>phosphate</name>
        <dbReference type="ChEBI" id="CHEBI:43474"/>
        <note>substrate</note>
    </ligand>
</feature>
<dbReference type="Gene3D" id="3.30.230.70">
    <property type="entry name" value="GHMP Kinase, N-terminal domain"/>
    <property type="match status" value="1"/>
</dbReference>
<dbReference type="GO" id="GO:0008033">
    <property type="term" value="P:tRNA processing"/>
    <property type="evidence" value="ECO:0007669"/>
    <property type="project" value="UniProtKB-UniRule"/>
</dbReference>
<dbReference type="EMBL" id="JAACAK010000091">
    <property type="protein sequence ID" value="NIR75741.1"/>
    <property type="molecule type" value="Genomic_DNA"/>
</dbReference>
<dbReference type="AlphaFoldDB" id="A0AAE4ZBB9"/>
<comment type="catalytic activity">
    <reaction evidence="6">
        <text>tRNA(n+1) + phosphate = tRNA(n) + a ribonucleoside 5'-diphosphate</text>
        <dbReference type="Rhea" id="RHEA:10628"/>
        <dbReference type="Rhea" id="RHEA-COMP:17343"/>
        <dbReference type="Rhea" id="RHEA-COMP:17344"/>
        <dbReference type="ChEBI" id="CHEBI:43474"/>
        <dbReference type="ChEBI" id="CHEBI:57930"/>
        <dbReference type="ChEBI" id="CHEBI:173114"/>
        <dbReference type="EC" id="2.7.7.56"/>
    </reaction>
</comment>
<dbReference type="InterPro" id="IPR027408">
    <property type="entry name" value="PNPase/RNase_PH_dom_sf"/>
</dbReference>
<dbReference type="SUPFAM" id="SSF55666">
    <property type="entry name" value="Ribonuclease PH domain 2-like"/>
    <property type="match status" value="1"/>
</dbReference>